<dbReference type="Proteomes" id="UP000198409">
    <property type="component" value="Unassembled WGS sequence"/>
</dbReference>
<reference evidence="3" key="1">
    <citation type="submission" date="2017-06" db="EMBL/GenBank/DDBJ databases">
        <authorList>
            <person name="Varghese N."/>
            <person name="Submissions S."/>
        </authorList>
    </citation>
    <scope>NUCLEOTIDE SEQUENCE [LARGE SCALE GENOMIC DNA]</scope>
    <source>
        <strain evidence="3">DSM 26170</strain>
    </source>
</reference>
<sequence length="118" mass="12915">MTSEELLDGYDVLFPAPLRLAHEAVLTLAAETEPDGWPSPAMLVRFARCYGVPLVELAGLCGILVSRIGRRTVFSDARRSPELVNRLNVSQWSRRALVAYGFYNTAAALSLGEGARVH</sequence>
<dbReference type="AlphaFoldDB" id="A0A238XLZ6"/>
<proteinExistence type="predicted"/>
<evidence type="ECO:0000313" key="4">
    <source>
        <dbReference type="Proteomes" id="UP000292859"/>
    </source>
</evidence>
<dbReference type="Proteomes" id="UP000292859">
    <property type="component" value="Unassembled WGS sequence"/>
</dbReference>
<dbReference type="OrthoDB" id="7861493at2"/>
<name>A0A238XLZ6_9RHOB</name>
<evidence type="ECO:0000313" key="3">
    <source>
        <dbReference type="Proteomes" id="UP000198409"/>
    </source>
</evidence>
<gene>
    <name evidence="2" type="ORF">EYF88_13905</name>
    <name evidence="1" type="ORF">SAMN06265378_11116</name>
</gene>
<organism evidence="1 3">
    <name type="scientific">Paracoccus sediminis</name>
    <dbReference type="NCBI Taxonomy" id="1214787"/>
    <lineage>
        <taxon>Bacteria</taxon>
        <taxon>Pseudomonadati</taxon>
        <taxon>Pseudomonadota</taxon>
        <taxon>Alphaproteobacteria</taxon>
        <taxon>Rhodobacterales</taxon>
        <taxon>Paracoccaceae</taxon>
        <taxon>Paracoccus</taxon>
    </lineage>
</organism>
<reference evidence="1" key="2">
    <citation type="submission" date="2017-06" db="EMBL/GenBank/DDBJ databases">
        <authorList>
            <person name="Kim H.J."/>
            <person name="Triplett B.A."/>
        </authorList>
    </citation>
    <scope>NUCLEOTIDE SEQUENCE [LARGE SCALE GENOMIC DNA]</scope>
    <source>
        <strain evidence="1">DSM 26170</strain>
    </source>
</reference>
<accession>A0A238XLZ6</accession>
<protein>
    <submittedName>
        <fullName evidence="1">Uncharacterized protein</fullName>
    </submittedName>
</protein>
<dbReference type="EMBL" id="SIRL01000011">
    <property type="protein sequence ID" value="TBN48165.1"/>
    <property type="molecule type" value="Genomic_DNA"/>
</dbReference>
<reference evidence="2 4" key="3">
    <citation type="submission" date="2019-02" db="EMBL/GenBank/DDBJ databases">
        <authorList>
            <person name="Zhang G."/>
        </authorList>
    </citation>
    <scope>NUCLEOTIDE SEQUENCE [LARGE SCALE GENOMIC DNA]</scope>
    <source>
        <strain evidence="2 4">CMB17</strain>
    </source>
</reference>
<dbReference type="EMBL" id="FZNM01000011">
    <property type="protein sequence ID" value="SNR59957.1"/>
    <property type="molecule type" value="Genomic_DNA"/>
</dbReference>
<keyword evidence="4" id="KW-1185">Reference proteome</keyword>
<evidence type="ECO:0000313" key="1">
    <source>
        <dbReference type="EMBL" id="SNR59957.1"/>
    </source>
</evidence>
<dbReference type="RefSeq" id="WP_089388793.1">
    <property type="nucleotide sequence ID" value="NZ_FZNM01000011.1"/>
</dbReference>
<evidence type="ECO:0000313" key="2">
    <source>
        <dbReference type="EMBL" id="TBN48165.1"/>
    </source>
</evidence>